<feature type="domain" description="Tubulin/FtsZ GTPase" evidence="8">
    <location>
        <begin position="12"/>
        <end position="204"/>
    </location>
</feature>
<feature type="binding site" evidence="4">
    <location>
        <begin position="20"/>
        <end position="24"/>
    </location>
    <ligand>
        <name>GTP</name>
        <dbReference type="ChEBI" id="CHEBI:37565"/>
    </ligand>
</feature>
<dbReference type="GO" id="GO:0003924">
    <property type="term" value="F:GTPase activity"/>
    <property type="evidence" value="ECO:0007669"/>
    <property type="project" value="UniProtKB-UniRule"/>
</dbReference>
<feature type="domain" description="Tubulin/FtsZ 2-layer sandwich" evidence="9">
    <location>
        <begin position="206"/>
        <end position="325"/>
    </location>
</feature>
<feature type="region of interest" description="Disordered" evidence="7">
    <location>
        <begin position="430"/>
        <end position="477"/>
    </location>
</feature>
<dbReference type="GO" id="GO:0051258">
    <property type="term" value="P:protein polymerization"/>
    <property type="evidence" value="ECO:0007669"/>
    <property type="project" value="UniProtKB-UniRule"/>
</dbReference>
<feature type="region of interest" description="Disordered" evidence="7">
    <location>
        <begin position="319"/>
        <end position="347"/>
    </location>
</feature>
<dbReference type="InterPro" id="IPR018316">
    <property type="entry name" value="Tubulin/FtsZ_2-layer-sand-dom"/>
</dbReference>
<feature type="binding site" evidence="4">
    <location>
        <position position="186"/>
    </location>
    <ligand>
        <name>GTP</name>
        <dbReference type="ChEBI" id="CHEBI:37565"/>
    </ligand>
</feature>
<keyword evidence="11" id="KW-1185">Reference proteome</keyword>
<gene>
    <name evidence="4 10" type="primary">ftsZ</name>
    <name evidence="10" type="ORF">KUV50_05305</name>
</gene>
<dbReference type="PANTHER" id="PTHR30314:SF3">
    <property type="entry name" value="MITOCHONDRIAL DIVISION PROTEIN FSZA"/>
    <property type="match status" value="1"/>
</dbReference>
<evidence type="ECO:0000259" key="9">
    <source>
        <dbReference type="SMART" id="SM00865"/>
    </source>
</evidence>
<comment type="caution">
    <text evidence="10">The sequence shown here is derived from an EMBL/GenBank/DDBJ whole genome shotgun (WGS) entry which is preliminary data.</text>
</comment>
<feature type="binding site" evidence="4">
    <location>
        <begin position="108"/>
        <end position="110"/>
    </location>
    <ligand>
        <name>GTP</name>
        <dbReference type="ChEBI" id="CHEBI:37565"/>
    </ligand>
</feature>
<evidence type="ECO:0000313" key="11">
    <source>
        <dbReference type="Proteomes" id="UP000753961"/>
    </source>
</evidence>
<dbReference type="SUPFAM" id="SSF52490">
    <property type="entry name" value="Tubulin nucleotide-binding domain-like"/>
    <property type="match status" value="1"/>
</dbReference>
<accession>A0A953HXI2</accession>
<dbReference type="GO" id="GO:0032153">
    <property type="term" value="C:cell division site"/>
    <property type="evidence" value="ECO:0007669"/>
    <property type="project" value="UniProtKB-UniRule"/>
</dbReference>
<dbReference type="InterPro" id="IPR008280">
    <property type="entry name" value="Tub_FtsZ_C"/>
</dbReference>
<name>A0A953HXI2_9BACT</name>
<dbReference type="FunFam" id="3.40.50.1440:FF:000001">
    <property type="entry name" value="Cell division protein FtsZ"/>
    <property type="match status" value="1"/>
</dbReference>
<dbReference type="GO" id="GO:0005737">
    <property type="term" value="C:cytoplasm"/>
    <property type="evidence" value="ECO:0007669"/>
    <property type="project" value="UniProtKB-SubCell"/>
</dbReference>
<dbReference type="Gene3D" id="3.30.1330.20">
    <property type="entry name" value="Tubulin/FtsZ, C-terminal domain"/>
    <property type="match status" value="1"/>
</dbReference>
<evidence type="ECO:0000256" key="3">
    <source>
        <dbReference type="ARBA" id="ARBA00023134"/>
    </source>
</evidence>
<dbReference type="InterPro" id="IPR024757">
    <property type="entry name" value="FtsZ_C"/>
</dbReference>
<feature type="binding site" evidence="4">
    <location>
        <position position="139"/>
    </location>
    <ligand>
        <name>GTP</name>
        <dbReference type="ChEBI" id="CHEBI:37565"/>
    </ligand>
</feature>
<evidence type="ECO:0000256" key="4">
    <source>
        <dbReference type="HAMAP-Rule" id="MF_00909"/>
    </source>
</evidence>
<dbReference type="Gene3D" id="3.40.50.1440">
    <property type="entry name" value="Tubulin/FtsZ, GTPase domain"/>
    <property type="match status" value="1"/>
</dbReference>
<dbReference type="InterPro" id="IPR045061">
    <property type="entry name" value="FtsZ/CetZ"/>
</dbReference>
<dbReference type="GO" id="GO:0000917">
    <property type="term" value="P:division septum assembly"/>
    <property type="evidence" value="ECO:0007669"/>
    <property type="project" value="UniProtKB-KW"/>
</dbReference>
<organism evidence="10 11">
    <name type="scientific">Membranihabitans marinus</name>
    <dbReference type="NCBI Taxonomy" id="1227546"/>
    <lineage>
        <taxon>Bacteria</taxon>
        <taxon>Pseudomonadati</taxon>
        <taxon>Bacteroidota</taxon>
        <taxon>Saprospiria</taxon>
        <taxon>Saprospirales</taxon>
        <taxon>Saprospiraceae</taxon>
        <taxon>Membranihabitans</taxon>
    </lineage>
</organism>
<dbReference type="InterPro" id="IPR020805">
    <property type="entry name" value="Cell_div_FtsZ_CS"/>
</dbReference>
<keyword evidence="4 6" id="KW-0717">Septation</keyword>
<dbReference type="Pfam" id="PF00091">
    <property type="entry name" value="Tubulin"/>
    <property type="match status" value="1"/>
</dbReference>
<feature type="compositionally biased region" description="Basic and acidic residues" evidence="7">
    <location>
        <begin position="439"/>
        <end position="451"/>
    </location>
</feature>
<dbReference type="NCBIfam" id="TIGR00065">
    <property type="entry name" value="ftsZ"/>
    <property type="match status" value="1"/>
</dbReference>
<evidence type="ECO:0000259" key="8">
    <source>
        <dbReference type="SMART" id="SM00864"/>
    </source>
</evidence>
<dbReference type="GO" id="GO:0005525">
    <property type="term" value="F:GTP binding"/>
    <property type="evidence" value="ECO:0007669"/>
    <property type="project" value="UniProtKB-UniRule"/>
</dbReference>
<keyword evidence="4 6" id="KW-0131">Cell cycle</keyword>
<dbReference type="HAMAP" id="MF_00909">
    <property type="entry name" value="FtsZ"/>
    <property type="match status" value="1"/>
</dbReference>
<keyword evidence="4 6" id="KW-0132">Cell division</keyword>
<evidence type="ECO:0000256" key="1">
    <source>
        <dbReference type="ARBA" id="ARBA00009690"/>
    </source>
</evidence>
<evidence type="ECO:0000313" key="10">
    <source>
        <dbReference type="EMBL" id="MBY5957542.1"/>
    </source>
</evidence>
<keyword evidence="4" id="KW-0963">Cytoplasm</keyword>
<dbReference type="CDD" id="cd02201">
    <property type="entry name" value="FtsZ_type1"/>
    <property type="match status" value="1"/>
</dbReference>
<sequence length="477" mass="51872">MEFDIPSREKSIIKVVGVGGGGCNAVTHMYRQGIVGVDFALCNTDHQSMDLSPVPIKIQLGPNLTEGRGAGSKPEVGKKACLESLDEIESFMADGTKMVFVTAGMGGGTGTGAAPIIAKTAREQGILTVGIVTLPFSFEGKSRIQYAEEGLAELTDNVDALIIVSNNKLREIYGNLRVSDAFSHADNILTTAAKGIAEIITVPGYVNVDFEDVNTVMRESGVAIMGIATGEGEDRASVAVREALDCPLLEENDIRGAKDILLNIASGTKEITMDEIFEITEHVQEAAGNDTNLIWGNCYDESLGEQICVTVIATGFNRGSSDEKEEEPANESVQAPKAQPTPVKAAPAPGEIDFEVATHDHASTVIFDEKKERPSMDEIAGNHNSMKEPFVEQKPVARKNVSISERSFKPSRLDEKKMYAHKNIVELENVPAYKRRRVHLDDPVDSSHEEGPSWTYNQEDDEPEIRRNSPYLHDNVD</sequence>
<dbReference type="SUPFAM" id="SSF55307">
    <property type="entry name" value="Tubulin C-terminal domain-like"/>
    <property type="match status" value="1"/>
</dbReference>
<proteinExistence type="inferred from homology"/>
<protein>
    <recommendedName>
        <fullName evidence="4 5">Cell division protein FtsZ</fullName>
    </recommendedName>
</protein>
<feature type="binding site" evidence="4">
    <location>
        <position position="143"/>
    </location>
    <ligand>
        <name>GTP</name>
        <dbReference type="ChEBI" id="CHEBI:37565"/>
    </ligand>
</feature>
<dbReference type="SMART" id="SM00865">
    <property type="entry name" value="Tubulin_C"/>
    <property type="match status" value="1"/>
</dbReference>
<dbReference type="GO" id="GO:0043093">
    <property type="term" value="P:FtsZ-dependent cytokinesis"/>
    <property type="evidence" value="ECO:0007669"/>
    <property type="project" value="UniProtKB-UniRule"/>
</dbReference>
<comment type="similarity">
    <text evidence="1 4 6">Belongs to the FtsZ family.</text>
</comment>
<dbReference type="PANTHER" id="PTHR30314">
    <property type="entry name" value="CELL DIVISION PROTEIN FTSZ-RELATED"/>
    <property type="match status" value="1"/>
</dbReference>
<dbReference type="InterPro" id="IPR037103">
    <property type="entry name" value="Tubulin/FtsZ-like_C"/>
</dbReference>
<dbReference type="AlphaFoldDB" id="A0A953HXI2"/>
<comment type="function">
    <text evidence="4 6">Essential cell division protein that forms a contractile ring structure (Z ring) at the future cell division site. The regulation of the ring assembly controls the timing and the location of cell division. One of the functions of the FtsZ ring is to recruit other cell division proteins to the septum to produce a new cell wall between the dividing cells. Binds GTP and shows GTPase activity.</text>
</comment>
<dbReference type="SMART" id="SM00864">
    <property type="entry name" value="Tubulin"/>
    <property type="match status" value="1"/>
</dbReference>
<evidence type="ECO:0000256" key="6">
    <source>
        <dbReference type="RuleBase" id="RU000631"/>
    </source>
</evidence>
<dbReference type="PRINTS" id="PR00423">
    <property type="entry name" value="CELLDVISFTSZ"/>
</dbReference>
<dbReference type="Pfam" id="PF12327">
    <property type="entry name" value="FtsZ_C"/>
    <property type="match status" value="1"/>
</dbReference>
<evidence type="ECO:0000256" key="2">
    <source>
        <dbReference type="ARBA" id="ARBA00022741"/>
    </source>
</evidence>
<reference evidence="10" key="1">
    <citation type="submission" date="2021-06" db="EMBL/GenBank/DDBJ databases">
        <title>44 bacteria genomes isolated from Dapeng, Shenzhen.</title>
        <authorList>
            <person name="Zheng W."/>
            <person name="Yu S."/>
            <person name="Huang Y."/>
        </authorList>
    </citation>
    <scope>NUCLEOTIDE SEQUENCE</scope>
    <source>
        <strain evidence="10">DP5N28-2</strain>
    </source>
</reference>
<dbReference type="InterPro" id="IPR036525">
    <property type="entry name" value="Tubulin/FtsZ_GTPase_sf"/>
</dbReference>
<keyword evidence="3 4" id="KW-0342">GTP-binding</keyword>
<evidence type="ECO:0000256" key="7">
    <source>
        <dbReference type="SAM" id="MobiDB-lite"/>
    </source>
</evidence>
<keyword evidence="2 4" id="KW-0547">Nucleotide-binding</keyword>
<evidence type="ECO:0000256" key="5">
    <source>
        <dbReference type="NCBIfam" id="TIGR00065"/>
    </source>
</evidence>
<dbReference type="InterPro" id="IPR003008">
    <property type="entry name" value="Tubulin_FtsZ_GTPase"/>
</dbReference>
<dbReference type="RefSeq" id="WP_222579061.1">
    <property type="nucleotide sequence ID" value="NZ_JAHVHU010000005.1"/>
</dbReference>
<comment type="subunit">
    <text evidence="4">Homodimer. Polymerizes to form a dynamic ring structure in a strictly GTP-dependent manner. Interacts directly with several other division proteins.</text>
</comment>
<dbReference type="PROSITE" id="PS01135">
    <property type="entry name" value="FTSZ_2"/>
    <property type="match status" value="1"/>
</dbReference>
<dbReference type="Proteomes" id="UP000753961">
    <property type="component" value="Unassembled WGS sequence"/>
</dbReference>
<dbReference type="InterPro" id="IPR000158">
    <property type="entry name" value="Cell_div_FtsZ"/>
</dbReference>
<dbReference type="EMBL" id="JAHVHU010000005">
    <property type="protein sequence ID" value="MBY5957542.1"/>
    <property type="molecule type" value="Genomic_DNA"/>
</dbReference>
<comment type="subcellular location">
    <subcellularLocation>
        <location evidence="4">Cytoplasm</location>
    </subcellularLocation>
    <text evidence="4">Assembles at midcell at the inner surface of the cytoplasmic membrane.</text>
</comment>